<proteinExistence type="predicted"/>
<evidence type="ECO:0000256" key="2">
    <source>
        <dbReference type="ARBA" id="ARBA00022475"/>
    </source>
</evidence>
<dbReference type="InterPro" id="IPR004117">
    <property type="entry name" value="7tm6_olfct_rcpt"/>
</dbReference>
<dbReference type="GO" id="GO:0005886">
    <property type="term" value="C:plasma membrane"/>
    <property type="evidence" value="ECO:0007669"/>
    <property type="project" value="UniProtKB-SubCell"/>
</dbReference>
<evidence type="ECO:0000256" key="8">
    <source>
        <dbReference type="ARBA" id="ARBA00023170"/>
    </source>
</evidence>
<dbReference type="EMBL" id="GL445250">
    <property type="protein sequence ID" value="EFN89953.1"/>
    <property type="molecule type" value="Genomic_DNA"/>
</dbReference>
<evidence type="ECO:0000256" key="6">
    <source>
        <dbReference type="ARBA" id="ARBA00022989"/>
    </source>
</evidence>
<evidence type="ECO:0000313" key="12">
    <source>
        <dbReference type="Proteomes" id="UP000008237"/>
    </source>
</evidence>
<dbReference type="PANTHER" id="PTHR21137">
    <property type="entry name" value="ODORANT RECEPTOR"/>
    <property type="match status" value="1"/>
</dbReference>
<dbReference type="Proteomes" id="UP000008237">
    <property type="component" value="Unassembled WGS sequence"/>
</dbReference>
<evidence type="ECO:0000256" key="7">
    <source>
        <dbReference type="ARBA" id="ARBA00023136"/>
    </source>
</evidence>
<gene>
    <name evidence="11" type="ORF">EAI_15252</name>
</gene>
<name>E2B2Y4_HARSA</name>
<keyword evidence="7 10" id="KW-0472">Membrane</keyword>
<evidence type="ECO:0000256" key="1">
    <source>
        <dbReference type="ARBA" id="ARBA00004651"/>
    </source>
</evidence>
<dbReference type="AlphaFoldDB" id="E2B2Y4"/>
<keyword evidence="4 10" id="KW-0812">Transmembrane</keyword>
<accession>E2B2Y4</accession>
<keyword evidence="2" id="KW-1003">Cell membrane</keyword>
<feature type="transmembrane region" description="Helical" evidence="10">
    <location>
        <begin position="260"/>
        <end position="282"/>
    </location>
</feature>
<evidence type="ECO:0000256" key="10">
    <source>
        <dbReference type="SAM" id="Phobius"/>
    </source>
</evidence>
<evidence type="ECO:0000256" key="9">
    <source>
        <dbReference type="ARBA" id="ARBA00023224"/>
    </source>
</evidence>
<evidence type="ECO:0000256" key="4">
    <source>
        <dbReference type="ARBA" id="ARBA00022692"/>
    </source>
</evidence>
<dbReference type="OMA" id="CMETFAT"/>
<reference evidence="11 12" key="1">
    <citation type="journal article" date="2010" name="Science">
        <title>Genomic comparison of the ants Camponotus floridanus and Harpegnathos saltator.</title>
        <authorList>
            <person name="Bonasio R."/>
            <person name="Zhang G."/>
            <person name="Ye C."/>
            <person name="Mutti N.S."/>
            <person name="Fang X."/>
            <person name="Qin N."/>
            <person name="Donahue G."/>
            <person name="Yang P."/>
            <person name="Li Q."/>
            <person name="Li C."/>
            <person name="Zhang P."/>
            <person name="Huang Z."/>
            <person name="Berger S.L."/>
            <person name="Reinberg D."/>
            <person name="Wang J."/>
            <person name="Liebig J."/>
        </authorList>
    </citation>
    <scope>NUCLEOTIDE SEQUENCE [LARGE SCALE GENOMIC DNA]</scope>
    <source>
        <strain evidence="11 12">R22 G/1</strain>
    </source>
</reference>
<feature type="transmembrane region" description="Helical" evidence="10">
    <location>
        <begin position="135"/>
        <end position="157"/>
    </location>
</feature>
<evidence type="ECO:0000256" key="5">
    <source>
        <dbReference type="ARBA" id="ARBA00022725"/>
    </source>
</evidence>
<protein>
    <submittedName>
        <fullName evidence="11">Putative odorant receptor 22c</fullName>
    </submittedName>
</protein>
<feature type="transmembrane region" description="Helical" evidence="10">
    <location>
        <begin position="226"/>
        <end position="248"/>
    </location>
</feature>
<keyword evidence="8 11" id="KW-0675">Receptor</keyword>
<dbReference type="InParanoid" id="E2B2Y4"/>
<dbReference type="Pfam" id="PF02949">
    <property type="entry name" value="7tm_6"/>
    <property type="match status" value="1"/>
</dbReference>
<evidence type="ECO:0000256" key="3">
    <source>
        <dbReference type="ARBA" id="ARBA00022606"/>
    </source>
</evidence>
<keyword evidence="6 10" id="KW-1133">Transmembrane helix</keyword>
<evidence type="ECO:0000313" key="11">
    <source>
        <dbReference type="EMBL" id="EFN89953.1"/>
    </source>
</evidence>
<dbReference type="GO" id="GO:0007165">
    <property type="term" value="P:signal transduction"/>
    <property type="evidence" value="ECO:0007669"/>
    <property type="project" value="UniProtKB-KW"/>
</dbReference>
<organism evidence="12">
    <name type="scientific">Harpegnathos saltator</name>
    <name type="common">Jerdon's jumping ant</name>
    <dbReference type="NCBI Taxonomy" id="610380"/>
    <lineage>
        <taxon>Eukaryota</taxon>
        <taxon>Metazoa</taxon>
        <taxon>Ecdysozoa</taxon>
        <taxon>Arthropoda</taxon>
        <taxon>Hexapoda</taxon>
        <taxon>Insecta</taxon>
        <taxon>Pterygota</taxon>
        <taxon>Neoptera</taxon>
        <taxon>Endopterygota</taxon>
        <taxon>Hymenoptera</taxon>
        <taxon>Apocrita</taxon>
        <taxon>Aculeata</taxon>
        <taxon>Formicoidea</taxon>
        <taxon>Formicidae</taxon>
        <taxon>Ponerinae</taxon>
        <taxon>Ponerini</taxon>
        <taxon>Harpegnathos</taxon>
    </lineage>
</organism>
<keyword evidence="3" id="KW-0716">Sensory transduction</keyword>
<dbReference type="GO" id="GO:0004984">
    <property type="term" value="F:olfactory receptor activity"/>
    <property type="evidence" value="ECO:0007669"/>
    <property type="project" value="InterPro"/>
</dbReference>
<feature type="transmembrane region" description="Helical" evidence="10">
    <location>
        <begin position="82"/>
        <end position="108"/>
    </location>
</feature>
<keyword evidence="5" id="KW-0552">Olfaction</keyword>
<comment type="subcellular location">
    <subcellularLocation>
        <location evidence="1">Cell membrane</location>
        <topology evidence="1">Multi-pass membrane protein</topology>
    </subcellularLocation>
</comment>
<keyword evidence="12" id="KW-1185">Reference proteome</keyword>
<sequence length="292" mass="34148">MESTWDSYYGVTKKFLLLTGQWPHQDRNDKVLRLSVITMAILVMLVPQIKALTDRVFIDWEGLRKNPEEYKIMKTYVANARWIVFMYSTVCLVSVTVFVMVSLVPYILDRVLPLNESRPIVLPYEAYYFVDERKYFFYIFSQGFVAAEIVVIGLVAYDTMFMTFVEHLCGIFSVTGFRFERLVREDTDVMEIVRNDLGVVYNKRIAYCVEMHCAAIEFAGHLEETFSLNFGIELLLVTIVMSITLFQVTSQSNIVEAMRYLIYVIAQLVHLFVFCWEGQRLIDHSLQIRDKM</sequence>
<dbReference type="GO" id="GO:0005549">
    <property type="term" value="F:odorant binding"/>
    <property type="evidence" value="ECO:0007669"/>
    <property type="project" value="InterPro"/>
</dbReference>
<dbReference type="OrthoDB" id="7699053at2759"/>
<dbReference type="PANTHER" id="PTHR21137:SF35">
    <property type="entry name" value="ODORANT RECEPTOR 19A-RELATED"/>
    <property type="match status" value="1"/>
</dbReference>
<keyword evidence="9" id="KW-0807">Transducer</keyword>